<dbReference type="Proteomes" id="UP001140076">
    <property type="component" value="Unassembled WGS sequence"/>
</dbReference>
<accession>A0A9X3NMN3</accession>
<dbReference type="EMBL" id="JAJAQC010000037">
    <property type="protein sequence ID" value="MDA0566542.1"/>
    <property type="molecule type" value="Genomic_DNA"/>
</dbReference>
<name>A0A9X3NMN3_9ACTN</name>
<feature type="transmembrane region" description="Helical" evidence="1">
    <location>
        <begin position="85"/>
        <end position="108"/>
    </location>
</feature>
<evidence type="ECO:0000313" key="2">
    <source>
        <dbReference type="EMBL" id="MDA0566542.1"/>
    </source>
</evidence>
<feature type="transmembrane region" description="Helical" evidence="1">
    <location>
        <begin position="114"/>
        <end position="135"/>
    </location>
</feature>
<keyword evidence="1" id="KW-0472">Membrane</keyword>
<dbReference type="RefSeq" id="WP_270073794.1">
    <property type="nucleotide sequence ID" value="NZ_JAJAQC010000037.1"/>
</dbReference>
<organism evidence="2 3">
    <name type="scientific">Streptomonospora mangrovi</name>
    <dbReference type="NCBI Taxonomy" id="2883123"/>
    <lineage>
        <taxon>Bacteria</taxon>
        <taxon>Bacillati</taxon>
        <taxon>Actinomycetota</taxon>
        <taxon>Actinomycetes</taxon>
        <taxon>Streptosporangiales</taxon>
        <taxon>Nocardiopsidaceae</taxon>
        <taxon>Streptomonospora</taxon>
    </lineage>
</organism>
<evidence type="ECO:0000256" key="1">
    <source>
        <dbReference type="SAM" id="Phobius"/>
    </source>
</evidence>
<evidence type="ECO:0000313" key="3">
    <source>
        <dbReference type="Proteomes" id="UP001140076"/>
    </source>
</evidence>
<keyword evidence="1" id="KW-0812">Transmembrane</keyword>
<sequence>MQREEALKALVAAQDITERVRRRGRWYAGYSAGFGAITVALVLVVGLWPSPAAVAVATPVALVGFAALTVYCLRQPMSPRRHAAVHLTSMAGWAAAYLATLVVGTTAFPGAVWWWVPGALVCALPPFAAALYTLARTAEPRA</sequence>
<comment type="caution">
    <text evidence="2">The sequence shown here is derived from an EMBL/GenBank/DDBJ whole genome shotgun (WGS) entry which is preliminary data.</text>
</comment>
<feature type="transmembrane region" description="Helical" evidence="1">
    <location>
        <begin position="54"/>
        <end position="73"/>
    </location>
</feature>
<dbReference type="AlphaFoldDB" id="A0A9X3NMN3"/>
<proteinExistence type="predicted"/>
<feature type="transmembrane region" description="Helical" evidence="1">
    <location>
        <begin position="27"/>
        <end position="48"/>
    </location>
</feature>
<keyword evidence="3" id="KW-1185">Reference proteome</keyword>
<keyword evidence="1" id="KW-1133">Transmembrane helix</keyword>
<reference evidence="2" key="1">
    <citation type="submission" date="2021-10" db="EMBL/GenBank/DDBJ databases">
        <title>Streptomonospora sp. nov., isolated from mangrove soil.</title>
        <authorList>
            <person name="Chen X."/>
            <person name="Ge X."/>
            <person name="Liu W."/>
        </authorList>
    </citation>
    <scope>NUCLEOTIDE SEQUENCE</scope>
    <source>
        <strain evidence="2">S1-112</strain>
    </source>
</reference>
<gene>
    <name evidence="2" type="ORF">LG943_19825</name>
</gene>
<protein>
    <submittedName>
        <fullName evidence="2">Uncharacterized protein</fullName>
    </submittedName>
</protein>